<comment type="caution">
    <text evidence="2">The sequence shown here is derived from an EMBL/GenBank/DDBJ whole genome shotgun (WGS) entry which is preliminary data.</text>
</comment>
<feature type="compositionally biased region" description="Basic and acidic residues" evidence="1">
    <location>
        <begin position="206"/>
        <end position="215"/>
    </location>
</feature>
<keyword evidence="3" id="KW-1185">Reference proteome</keyword>
<accession>A0A1J9QBU9</accession>
<evidence type="ECO:0000313" key="2">
    <source>
        <dbReference type="EMBL" id="OJD13615.1"/>
    </source>
</evidence>
<proteinExistence type="predicted"/>
<feature type="region of interest" description="Disordered" evidence="1">
    <location>
        <begin position="52"/>
        <end position="140"/>
    </location>
</feature>
<protein>
    <submittedName>
        <fullName evidence="2">Uncharacterized protein</fullName>
    </submittedName>
</protein>
<organism evidence="2 3">
    <name type="scientific">Emergomyces pasteurianus Ep9510</name>
    <dbReference type="NCBI Taxonomy" id="1447872"/>
    <lineage>
        <taxon>Eukaryota</taxon>
        <taxon>Fungi</taxon>
        <taxon>Dikarya</taxon>
        <taxon>Ascomycota</taxon>
        <taxon>Pezizomycotina</taxon>
        <taxon>Eurotiomycetes</taxon>
        <taxon>Eurotiomycetidae</taxon>
        <taxon>Onygenales</taxon>
        <taxon>Ajellomycetaceae</taxon>
        <taxon>Emergomyces</taxon>
    </lineage>
</organism>
<feature type="compositionally biased region" description="Basic and acidic residues" evidence="1">
    <location>
        <begin position="80"/>
        <end position="92"/>
    </location>
</feature>
<sequence length="233" mass="25973">MALHNTWEDSIHSSTPLLCSVALHSTDGVSHSTLFSLLPSWPLPLHTAEESFAAGARSEPDCEHKTELTDPDTSPPRARAGNEHERPQHCDCRPTPAPMHGTKGSNDIPLRHSLYEDPLDDTDEDLSDVSSDYGGSKQTKKLRLRASDRWQRYCAAKASEPAADPQWFDAEEALQRASAKGEGPAPVLELGHWEAGTWEGRPQTQRHQEDKLPQERLEVFSRLLQESDGKRNQ</sequence>
<dbReference type="VEuPathDB" id="FungiDB:AJ78_05936"/>
<evidence type="ECO:0000256" key="1">
    <source>
        <dbReference type="SAM" id="MobiDB-lite"/>
    </source>
</evidence>
<evidence type="ECO:0000313" key="3">
    <source>
        <dbReference type="Proteomes" id="UP000182235"/>
    </source>
</evidence>
<gene>
    <name evidence="2" type="ORF">AJ78_05936</name>
</gene>
<dbReference type="AlphaFoldDB" id="A0A1J9QBU9"/>
<reference evidence="2 3" key="1">
    <citation type="submission" date="2015-07" db="EMBL/GenBank/DDBJ databases">
        <title>Emmonsia species relationships and genome sequence.</title>
        <authorList>
            <consortium name="The Broad Institute Genomics Platform"/>
            <person name="Cuomo C.A."/>
            <person name="Munoz J.F."/>
            <person name="Imamovic A."/>
            <person name="Priest M.E."/>
            <person name="Young S."/>
            <person name="Clay O.K."/>
            <person name="McEwen J.G."/>
        </authorList>
    </citation>
    <scope>NUCLEOTIDE SEQUENCE [LARGE SCALE GENOMIC DNA]</scope>
    <source>
        <strain evidence="2 3">UAMH 9510</strain>
    </source>
</reference>
<feature type="compositionally biased region" description="Acidic residues" evidence="1">
    <location>
        <begin position="117"/>
        <end position="127"/>
    </location>
</feature>
<dbReference type="STRING" id="1447872.A0A1J9QBU9"/>
<feature type="compositionally biased region" description="Basic and acidic residues" evidence="1">
    <location>
        <begin position="58"/>
        <end position="68"/>
    </location>
</feature>
<dbReference type="EMBL" id="LGRN01000284">
    <property type="protein sequence ID" value="OJD13615.1"/>
    <property type="molecule type" value="Genomic_DNA"/>
</dbReference>
<feature type="region of interest" description="Disordered" evidence="1">
    <location>
        <begin position="174"/>
        <end position="215"/>
    </location>
</feature>
<dbReference type="Proteomes" id="UP000182235">
    <property type="component" value="Unassembled WGS sequence"/>
</dbReference>
<name>A0A1J9QBU9_9EURO</name>